<gene>
    <name evidence="2" type="ORF">PHYSODRAFT_496304</name>
</gene>
<keyword evidence="1" id="KW-1133">Transmembrane helix</keyword>
<protein>
    <submittedName>
        <fullName evidence="2">Uncharacterized protein</fullName>
    </submittedName>
</protein>
<dbReference type="KEGG" id="psoj:PHYSODRAFT_496304"/>
<feature type="transmembrane region" description="Helical" evidence="1">
    <location>
        <begin position="140"/>
        <end position="161"/>
    </location>
</feature>
<dbReference type="GeneID" id="20657289"/>
<sequence>MDSWLKLSDAIYKLQLAHYGGKYSIERMLAFEEYSRNTTFFHVVLVVMSPPIFTAAVLLCQEVVPLQDPTEGGLANWGFWVRAGVLGIANGHEVITQIPPWLSVPSFTTRQIAIYSFFSGIGLVAGGIIVAEVWVFPIPFFLMTLSLVLSAVLIGLMRVIAGGPAFRHIASRKEELRRLNNVATLETLMCAGYPLYQVLFTNVNNTPYELPVILMLSVIKLVMKRVFRSAASHEEDMI</sequence>
<evidence type="ECO:0000313" key="2">
    <source>
        <dbReference type="EMBL" id="EGZ19511.1"/>
    </source>
</evidence>
<keyword evidence="1" id="KW-0812">Transmembrane</keyword>
<feature type="transmembrane region" description="Helical" evidence="1">
    <location>
        <begin position="39"/>
        <end position="60"/>
    </location>
</feature>
<dbReference type="Proteomes" id="UP000002640">
    <property type="component" value="Unassembled WGS sequence"/>
</dbReference>
<dbReference type="RefSeq" id="XP_009522228.1">
    <property type="nucleotide sequence ID" value="XM_009523933.1"/>
</dbReference>
<feature type="non-terminal residue" evidence="2">
    <location>
        <position position="238"/>
    </location>
</feature>
<accession>G4Z5S8</accession>
<dbReference type="AlphaFoldDB" id="G4Z5S8"/>
<feature type="transmembrane region" description="Helical" evidence="1">
    <location>
        <begin position="112"/>
        <end position="134"/>
    </location>
</feature>
<evidence type="ECO:0000256" key="1">
    <source>
        <dbReference type="SAM" id="Phobius"/>
    </source>
</evidence>
<dbReference type="EMBL" id="JH159153">
    <property type="protein sequence ID" value="EGZ19511.1"/>
    <property type="molecule type" value="Genomic_DNA"/>
</dbReference>
<proteinExistence type="predicted"/>
<name>G4Z5S8_PHYSP</name>
<evidence type="ECO:0000313" key="3">
    <source>
        <dbReference type="Proteomes" id="UP000002640"/>
    </source>
</evidence>
<keyword evidence="1" id="KW-0472">Membrane</keyword>
<keyword evidence="3" id="KW-1185">Reference proteome</keyword>
<dbReference type="InParanoid" id="G4Z5S8"/>
<reference evidence="2 3" key="1">
    <citation type="journal article" date="2006" name="Science">
        <title>Phytophthora genome sequences uncover evolutionary origins and mechanisms of pathogenesis.</title>
        <authorList>
            <person name="Tyler B.M."/>
            <person name="Tripathy S."/>
            <person name="Zhang X."/>
            <person name="Dehal P."/>
            <person name="Jiang R.H."/>
            <person name="Aerts A."/>
            <person name="Arredondo F.D."/>
            <person name="Baxter L."/>
            <person name="Bensasson D."/>
            <person name="Beynon J.L."/>
            <person name="Chapman J."/>
            <person name="Damasceno C.M."/>
            <person name="Dorrance A.E."/>
            <person name="Dou D."/>
            <person name="Dickerman A.W."/>
            <person name="Dubchak I.L."/>
            <person name="Garbelotto M."/>
            <person name="Gijzen M."/>
            <person name="Gordon S.G."/>
            <person name="Govers F."/>
            <person name="Grunwald N.J."/>
            <person name="Huang W."/>
            <person name="Ivors K.L."/>
            <person name="Jones R.W."/>
            <person name="Kamoun S."/>
            <person name="Krampis K."/>
            <person name="Lamour K.H."/>
            <person name="Lee M.K."/>
            <person name="McDonald W.H."/>
            <person name="Medina M."/>
            <person name="Meijer H.J."/>
            <person name="Nordberg E.K."/>
            <person name="Maclean D.J."/>
            <person name="Ospina-Giraldo M.D."/>
            <person name="Morris P.F."/>
            <person name="Phuntumart V."/>
            <person name="Putnam N.H."/>
            <person name="Rash S."/>
            <person name="Rose J.K."/>
            <person name="Sakihama Y."/>
            <person name="Salamov A.A."/>
            <person name="Savidor A."/>
            <person name="Scheuring C.F."/>
            <person name="Smith B.M."/>
            <person name="Sobral B.W."/>
            <person name="Terry A."/>
            <person name="Torto-Alalibo T.A."/>
            <person name="Win J."/>
            <person name="Xu Z."/>
            <person name="Zhang H."/>
            <person name="Grigoriev I.V."/>
            <person name="Rokhsar D.S."/>
            <person name="Boore J.L."/>
        </authorList>
    </citation>
    <scope>NUCLEOTIDE SEQUENCE [LARGE SCALE GENOMIC DNA]</scope>
    <source>
        <strain evidence="2 3">P6497</strain>
    </source>
</reference>
<organism evidence="2 3">
    <name type="scientific">Phytophthora sojae (strain P6497)</name>
    <name type="common">Soybean stem and root rot agent</name>
    <name type="synonym">Phytophthora megasperma f. sp. glycines</name>
    <dbReference type="NCBI Taxonomy" id="1094619"/>
    <lineage>
        <taxon>Eukaryota</taxon>
        <taxon>Sar</taxon>
        <taxon>Stramenopiles</taxon>
        <taxon>Oomycota</taxon>
        <taxon>Peronosporomycetes</taxon>
        <taxon>Peronosporales</taxon>
        <taxon>Peronosporaceae</taxon>
        <taxon>Phytophthora</taxon>
    </lineage>
</organism>